<dbReference type="RefSeq" id="WP_135590989.1">
    <property type="nucleotide sequence ID" value="NZ_RQEZ01000046.1"/>
</dbReference>
<sequence>MVIRAGLEEAICDALEGLGILHPGSKPKVSHHSSSLNEIYHVSTSKYSYAVKVISNREMAETEKESLEHLYRVGVRVPECYGATQSGNVWFLVMDFVEAGSPSGAREDLIRSLKLLYRKESNSWGWKRNNFIGTLSQKNRWYQTFSEFFWACRLEPQLELALHRKLIGQKDFENVREVFRKFTEEWALDRSKPKLIHGDLWSGNILTGKNGSSYLIDPSIAYAHPEQDLAMLHLFGSSLNLEEMQQILSSSGVEDANNLKDRIPFWQIYPILVHINLFGPSYLSSLRQILRYYGKS</sequence>
<accession>A0A5F1YZQ6</accession>
<keyword evidence="4" id="KW-1185">Reference proteome</keyword>
<protein>
    <submittedName>
        <fullName evidence="3">Fructosamine kinase</fullName>
    </submittedName>
</protein>
<dbReference type="Proteomes" id="UP000298277">
    <property type="component" value="Unassembled WGS sequence"/>
</dbReference>
<keyword evidence="2 3" id="KW-0418">Kinase</keyword>
<gene>
    <name evidence="3" type="ORF">EHQ17_17765</name>
</gene>
<name>A0A5F1YZQ6_9LEPT</name>
<comment type="caution">
    <text evidence="3">The sequence shown here is derived from an EMBL/GenBank/DDBJ whole genome shotgun (WGS) entry which is preliminary data.</text>
</comment>
<dbReference type="SUPFAM" id="SSF56112">
    <property type="entry name" value="Protein kinase-like (PK-like)"/>
    <property type="match status" value="1"/>
</dbReference>
<evidence type="ECO:0000313" key="4">
    <source>
        <dbReference type="Proteomes" id="UP000298277"/>
    </source>
</evidence>
<dbReference type="OrthoDB" id="5291879at2"/>
<organism evidence="3 4">
    <name type="scientific">Leptospira gomenensis</name>
    <dbReference type="NCBI Taxonomy" id="2484974"/>
    <lineage>
        <taxon>Bacteria</taxon>
        <taxon>Pseudomonadati</taxon>
        <taxon>Spirochaetota</taxon>
        <taxon>Spirochaetia</taxon>
        <taxon>Leptospirales</taxon>
        <taxon>Leptospiraceae</taxon>
        <taxon>Leptospira</taxon>
    </lineage>
</organism>
<evidence type="ECO:0000256" key="2">
    <source>
        <dbReference type="PIRNR" id="PIRNR006221"/>
    </source>
</evidence>
<evidence type="ECO:0000256" key="1">
    <source>
        <dbReference type="ARBA" id="ARBA00009460"/>
    </source>
</evidence>
<comment type="similarity">
    <text evidence="1 2">Belongs to the fructosamine kinase family.</text>
</comment>
<proteinExistence type="inferred from homology"/>
<dbReference type="PIRSF" id="PIRSF006221">
    <property type="entry name" value="Ketosamine-3-kinase"/>
    <property type="match status" value="1"/>
</dbReference>
<dbReference type="Pfam" id="PF03881">
    <property type="entry name" value="Fructosamin_kin"/>
    <property type="match status" value="1"/>
</dbReference>
<dbReference type="AlphaFoldDB" id="A0A5F1YZQ6"/>
<dbReference type="PANTHER" id="PTHR12149:SF8">
    <property type="entry name" value="PROTEIN-RIBULOSAMINE 3-KINASE"/>
    <property type="match status" value="1"/>
</dbReference>
<keyword evidence="2" id="KW-0808">Transferase</keyword>
<dbReference type="Gene3D" id="1.10.510.10">
    <property type="entry name" value="Transferase(Phosphotransferase) domain 1"/>
    <property type="match status" value="1"/>
</dbReference>
<dbReference type="InterPro" id="IPR011009">
    <property type="entry name" value="Kinase-like_dom_sf"/>
</dbReference>
<evidence type="ECO:0000313" key="3">
    <source>
        <dbReference type="EMBL" id="TGK27941.1"/>
    </source>
</evidence>
<reference evidence="3" key="1">
    <citation type="journal article" date="2019" name="PLoS Negl. Trop. Dis.">
        <title>Revisiting the worldwide diversity of Leptospira species in the environment.</title>
        <authorList>
            <person name="Vincent A.T."/>
            <person name="Schiettekatte O."/>
            <person name="Bourhy P."/>
            <person name="Veyrier F.J."/>
            <person name="Picardeau M."/>
        </authorList>
    </citation>
    <scope>NUCLEOTIDE SEQUENCE [LARGE SCALE GENOMIC DNA]</scope>
    <source>
        <strain evidence="3">201800299</strain>
    </source>
</reference>
<dbReference type="InterPro" id="IPR016477">
    <property type="entry name" value="Fructo-/Ketosamine-3-kinase"/>
</dbReference>
<dbReference type="PANTHER" id="PTHR12149">
    <property type="entry name" value="FRUCTOSAMINE 3 KINASE-RELATED PROTEIN"/>
    <property type="match status" value="1"/>
</dbReference>
<dbReference type="Gene3D" id="1.20.1270.240">
    <property type="match status" value="1"/>
</dbReference>
<dbReference type="GO" id="GO:0016301">
    <property type="term" value="F:kinase activity"/>
    <property type="evidence" value="ECO:0007669"/>
    <property type="project" value="UniProtKB-UniRule"/>
</dbReference>
<dbReference type="EMBL" id="RQFA01000080">
    <property type="protein sequence ID" value="TGK27941.1"/>
    <property type="molecule type" value="Genomic_DNA"/>
</dbReference>